<dbReference type="Proteomes" id="UP000294947">
    <property type="component" value="Unassembled WGS sequence"/>
</dbReference>
<accession>A0A4R4YXK1</accession>
<dbReference type="AlphaFoldDB" id="A0A4R4YXK1"/>
<reference evidence="1 2" key="1">
    <citation type="submission" date="2019-03" db="EMBL/GenBank/DDBJ databases">
        <title>Draft genome sequences of novel Actinobacteria.</title>
        <authorList>
            <person name="Sahin N."/>
            <person name="Ay H."/>
            <person name="Saygin H."/>
        </authorList>
    </citation>
    <scope>NUCLEOTIDE SEQUENCE [LARGE SCALE GENOMIC DNA]</scope>
    <source>
        <strain evidence="1 2">7K502</strain>
    </source>
</reference>
<dbReference type="RefSeq" id="WP_132486621.1">
    <property type="nucleotide sequence ID" value="NZ_SMKW01000022.1"/>
</dbReference>
<evidence type="ECO:0000313" key="2">
    <source>
        <dbReference type="Proteomes" id="UP000294947"/>
    </source>
</evidence>
<name>A0A4R4YXK1_9PSEU</name>
<proteinExistence type="predicted"/>
<dbReference type="EMBL" id="SMKW01000022">
    <property type="protein sequence ID" value="TDD50153.1"/>
    <property type="molecule type" value="Genomic_DNA"/>
</dbReference>
<comment type="caution">
    <text evidence="1">The sequence shown here is derived from an EMBL/GenBank/DDBJ whole genome shotgun (WGS) entry which is preliminary data.</text>
</comment>
<organism evidence="1 2">
    <name type="scientific">Saccharopolyspora elongata</name>
    <dbReference type="NCBI Taxonomy" id="2530387"/>
    <lineage>
        <taxon>Bacteria</taxon>
        <taxon>Bacillati</taxon>
        <taxon>Actinomycetota</taxon>
        <taxon>Actinomycetes</taxon>
        <taxon>Pseudonocardiales</taxon>
        <taxon>Pseudonocardiaceae</taxon>
        <taxon>Saccharopolyspora</taxon>
    </lineage>
</organism>
<protein>
    <submittedName>
        <fullName evidence="1">Uncharacterized protein</fullName>
    </submittedName>
</protein>
<evidence type="ECO:0000313" key="1">
    <source>
        <dbReference type="EMBL" id="TDD50153.1"/>
    </source>
</evidence>
<keyword evidence="2" id="KW-1185">Reference proteome</keyword>
<gene>
    <name evidence="1" type="ORF">E1288_18270</name>
</gene>
<dbReference type="OrthoDB" id="3436761at2"/>
<sequence length="194" mass="20601">MIKDDARRASTSLEERCSAMTWFPRLLGIGTAAAGAVVVLRPEALASACGMGDSDGNVAPTTAVLCRGIGVRDVLSGLAMTFAPSPETLRLAVVARATADLGDAAVLDLLPGDSQTRNIAATLAAGRGVLCALSGLTIRSDAADEEVVKSADDQQTYGWRRGHREGRVTDRRSPLRRWVREIVEEELRDADLVD</sequence>